<evidence type="ECO:0000313" key="1">
    <source>
        <dbReference type="EMBL" id="KAI5680637.1"/>
    </source>
</evidence>
<gene>
    <name evidence="1" type="ORF">M9H77_01864</name>
</gene>
<comment type="caution">
    <text evidence="1">The sequence shown here is derived from an EMBL/GenBank/DDBJ whole genome shotgun (WGS) entry which is preliminary data.</text>
</comment>
<protein>
    <submittedName>
        <fullName evidence="1">Uncharacterized protein</fullName>
    </submittedName>
</protein>
<evidence type="ECO:0000313" key="2">
    <source>
        <dbReference type="Proteomes" id="UP001060085"/>
    </source>
</evidence>
<proteinExistence type="predicted"/>
<accession>A0ACC0C716</accession>
<dbReference type="Proteomes" id="UP001060085">
    <property type="component" value="Linkage Group LG01"/>
</dbReference>
<name>A0ACC0C716_CATRO</name>
<dbReference type="EMBL" id="CM044701">
    <property type="protein sequence ID" value="KAI5680637.1"/>
    <property type="molecule type" value="Genomic_DNA"/>
</dbReference>
<keyword evidence="2" id="KW-1185">Reference proteome</keyword>
<organism evidence="1 2">
    <name type="scientific">Catharanthus roseus</name>
    <name type="common">Madagascar periwinkle</name>
    <name type="synonym">Vinca rosea</name>
    <dbReference type="NCBI Taxonomy" id="4058"/>
    <lineage>
        <taxon>Eukaryota</taxon>
        <taxon>Viridiplantae</taxon>
        <taxon>Streptophyta</taxon>
        <taxon>Embryophyta</taxon>
        <taxon>Tracheophyta</taxon>
        <taxon>Spermatophyta</taxon>
        <taxon>Magnoliopsida</taxon>
        <taxon>eudicotyledons</taxon>
        <taxon>Gunneridae</taxon>
        <taxon>Pentapetalae</taxon>
        <taxon>asterids</taxon>
        <taxon>lamiids</taxon>
        <taxon>Gentianales</taxon>
        <taxon>Apocynaceae</taxon>
        <taxon>Rauvolfioideae</taxon>
        <taxon>Vinceae</taxon>
        <taxon>Catharanthinae</taxon>
        <taxon>Catharanthus</taxon>
    </lineage>
</organism>
<reference evidence="2" key="1">
    <citation type="journal article" date="2023" name="Nat. Plants">
        <title>Single-cell RNA sequencing provides a high-resolution roadmap for understanding the multicellular compartmentation of specialized metabolism.</title>
        <authorList>
            <person name="Sun S."/>
            <person name="Shen X."/>
            <person name="Li Y."/>
            <person name="Li Y."/>
            <person name="Wang S."/>
            <person name="Li R."/>
            <person name="Zhang H."/>
            <person name="Shen G."/>
            <person name="Guo B."/>
            <person name="Wei J."/>
            <person name="Xu J."/>
            <person name="St-Pierre B."/>
            <person name="Chen S."/>
            <person name="Sun C."/>
        </authorList>
    </citation>
    <scope>NUCLEOTIDE SEQUENCE [LARGE SCALE GENOMIC DNA]</scope>
</reference>
<sequence length="947" mass="107338">MYQWRKFEFFEEKYGGKAAVPDDISGKIECCSSGRGKVVLGCDNGTVSLLDRGLKLNYQFQAHSSSVLFLQQLKQRNLLVTVGEDEQLSPQSSALCLKIFDLDKTQQEGPSTSTPECVQILRIFTNQFPEAKITSFLVLEEAPPILLVAIGLDNGCIYCIQGDIARERIKRFKLQTHTNNHDKSQSSITGLGFRVDGQVLQLFAVSPSSVALFNLHTQPPSCQILDRIGSNATGVSMSDRSELIIGRPEAVYFYEVDGRGPCWAFEGEKKFLGWFRGYLLCVIADQRTGKYTFNIYDLKNRLIAHSVTVKEVSHMLCEWGNIILIMADKSVLCIGEKDMESKLDMLFKKNLYPVAINIVQSQQADAAATAEVLRKYGDHLYSKQEYDEAMAQYIHTIGHLEPSYVIQKFLDAQRIYNLTNYLEKLHEKGLASKDHTTLLLNCYTKLKDVDKLNLFIKSDDGVGEIKFDVETAIRVCRAANYHEHAMYVAKKAGRHELYLKILLEDLGRYEEALQYINSLEPSQAGLTVKEYGKILIEHKPAETIDILMRLCTEELAKGNSRSTYTSMVPSPVDFINIFIHYPQSLMDFLEKYTNKVKDSPAQVEIHNTLLELYLSHDLDFPSMSLTNLGENGDLGAERPSKSDAISKGKSNGGAIKDQTDLEEKDRQERRRKGLNLLKSAWPSEVDQPMYDVDLSIILCEMNSFKEGLLYLYEKMKLYKEVIACYMQAQDHEGLIACCKRLGDSGKGGDPSLWADLLKYFGELGEDCSKEVKEVLTYIERDDILPPILVLQTLSRNPCLKLSVIKDYIARKLEHESKIIEEDRQAIEKYQEETTAMRREIQDLRTNARIFQLSKCTACTFTLDLPAVHFMCMHSFHQRCLGDNEKECPECAPEYKTVSEMKRSLEQNSKNQDQFFQHVRNSKDGFSVIAQYFGKGIISKTSTGPAGA</sequence>